<dbReference type="PANTHER" id="PTHR11733">
    <property type="entry name" value="ZINC METALLOPROTEASE FAMILY M13 NEPRILYSIN-RELATED"/>
    <property type="match status" value="1"/>
</dbReference>
<evidence type="ECO:0000256" key="1">
    <source>
        <dbReference type="SAM" id="Phobius"/>
    </source>
</evidence>
<dbReference type="GO" id="GO:0004222">
    <property type="term" value="F:metalloendopeptidase activity"/>
    <property type="evidence" value="ECO:0007669"/>
    <property type="project" value="InterPro"/>
</dbReference>
<keyword evidence="1" id="KW-0472">Membrane</keyword>
<protein>
    <recommendedName>
        <fullName evidence="4">M13 family peptidase</fullName>
    </recommendedName>
</protein>
<dbReference type="EMBL" id="JARKHS020017284">
    <property type="protein sequence ID" value="KAK8773163.1"/>
    <property type="molecule type" value="Genomic_DNA"/>
</dbReference>
<dbReference type="InterPro" id="IPR042089">
    <property type="entry name" value="Peptidase_M13_dom_2"/>
</dbReference>
<dbReference type="Gene3D" id="3.40.390.10">
    <property type="entry name" value="Collagenase (Catalytic Domain)"/>
    <property type="match status" value="1"/>
</dbReference>
<dbReference type="SUPFAM" id="SSF55486">
    <property type="entry name" value="Metalloproteases ('zincins'), catalytic domain"/>
    <property type="match status" value="1"/>
</dbReference>
<keyword evidence="1" id="KW-0812">Transmembrane</keyword>
<keyword evidence="3" id="KW-1185">Reference proteome</keyword>
<dbReference type="PANTHER" id="PTHR11733:SF241">
    <property type="entry name" value="GH26575P-RELATED"/>
    <property type="match status" value="1"/>
</dbReference>
<dbReference type="GO" id="GO:0005886">
    <property type="term" value="C:plasma membrane"/>
    <property type="evidence" value="ECO:0007669"/>
    <property type="project" value="TreeGrafter"/>
</dbReference>
<dbReference type="Gene3D" id="1.10.1380.10">
    <property type="entry name" value="Neutral endopeptidase , domain2"/>
    <property type="match status" value="1"/>
</dbReference>
<feature type="transmembrane region" description="Helical" evidence="1">
    <location>
        <begin position="129"/>
        <end position="149"/>
    </location>
</feature>
<accession>A0AAQ4EF49</accession>
<evidence type="ECO:0000313" key="2">
    <source>
        <dbReference type="EMBL" id="KAK8773163.1"/>
    </source>
</evidence>
<comment type="caution">
    <text evidence="2">The sequence shown here is derived from an EMBL/GenBank/DDBJ whole genome shotgun (WGS) entry which is preliminary data.</text>
</comment>
<dbReference type="PROSITE" id="PS51885">
    <property type="entry name" value="NEPRILYSIN"/>
    <property type="match status" value="1"/>
</dbReference>
<reference evidence="2 3" key="1">
    <citation type="journal article" date="2023" name="Arcadia Sci">
        <title>De novo assembly of a long-read Amblyomma americanum tick genome.</title>
        <authorList>
            <person name="Chou S."/>
            <person name="Poskanzer K.E."/>
            <person name="Rollins M."/>
            <person name="Thuy-Boun P.S."/>
        </authorList>
    </citation>
    <scope>NUCLEOTIDE SEQUENCE [LARGE SCALE GENOMIC DNA]</scope>
    <source>
        <strain evidence="2">F_SG_1</strain>
        <tissue evidence="2">Salivary glands</tissue>
    </source>
</reference>
<dbReference type="InterPro" id="IPR024079">
    <property type="entry name" value="MetalloPept_cat_dom_sf"/>
</dbReference>
<dbReference type="AlphaFoldDB" id="A0AAQ4EF49"/>
<sequence>MTPAPKISGEKSPDSRVLRADHVAFVGAVGLVSAAVCIAVPVALSFHLTRCSGSDCLSLERDMQSAMDPGADPCRDFYRYVCGGWVRSRTQYRFASFKYDAIWSQEMMRELVVHVNTEPRHRQESRDKVAILLLSALYLTLDVSLRFWMLRTNSLEDSGQLGHFLRVCAERIGVTGQSYDRMIRTVVRTHMEIKMILGAKYVASRPEFMNYSDVELRQAVNRHLPDDSQQWPKDVLVCLQLSRFAMFRDSLRDSEKAANYKEYMGAYVVWKMASFASRSITHELMAGSNMLLNRDRYLALMCSTMITAELPLAVWKHYQDKIDNASRLAIFDIYARVRGALVDAVARHDRGVADMIAKFSDTLAVSAFNMSLRRGLLEHLYRFVPRLRASGTFLALLTEVAASSMAMLKRSMLSPNTSLMHVPHLYGNVAYRLLVAREIEVPPTSLLWPLFHYRYPAAVNMALLGTLIARRLLEMVYYMFFLSVVLPSQDDEFGRVPPSLVRFPGPLKDLVEGVKRDLADGLRRTQNRTAPEAEVEDLAQVVLAGRLAYSALATVTSPKPSEYFSAMPGDRLFYMASCFKHCRWTPGQRPDLLHKPAYNVAPHYCRILRAGTILTKYPYLSPLLKSEYECSVGSSGNVNERELISYVPLSLLPTNLAGVLDTSLGCPHLISY</sequence>
<evidence type="ECO:0008006" key="4">
    <source>
        <dbReference type="Google" id="ProtNLM"/>
    </source>
</evidence>
<gene>
    <name evidence="2" type="ORF">V5799_012306</name>
</gene>
<dbReference type="InterPro" id="IPR000718">
    <property type="entry name" value="Peptidase_M13"/>
</dbReference>
<name>A0AAQ4EF49_AMBAM</name>
<keyword evidence="1" id="KW-1133">Transmembrane helix</keyword>
<feature type="transmembrane region" description="Helical" evidence="1">
    <location>
        <begin position="23"/>
        <end position="44"/>
    </location>
</feature>
<dbReference type="GO" id="GO:0016485">
    <property type="term" value="P:protein processing"/>
    <property type="evidence" value="ECO:0007669"/>
    <property type="project" value="TreeGrafter"/>
</dbReference>
<organism evidence="2 3">
    <name type="scientific">Amblyomma americanum</name>
    <name type="common">Lone star tick</name>
    <dbReference type="NCBI Taxonomy" id="6943"/>
    <lineage>
        <taxon>Eukaryota</taxon>
        <taxon>Metazoa</taxon>
        <taxon>Ecdysozoa</taxon>
        <taxon>Arthropoda</taxon>
        <taxon>Chelicerata</taxon>
        <taxon>Arachnida</taxon>
        <taxon>Acari</taxon>
        <taxon>Parasitiformes</taxon>
        <taxon>Ixodida</taxon>
        <taxon>Ixodoidea</taxon>
        <taxon>Ixodidae</taxon>
        <taxon>Amblyomminae</taxon>
        <taxon>Amblyomma</taxon>
    </lineage>
</organism>
<proteinExistence type="predicted"/>
<evidence type="ECO:0000313" key="3">
    <source>
        <dbReference type="Proteomes" id="UP001321473"/>
    </source>
</evidence>
<dbReference type="Proteomes" id="UP001321473">
    <property type="component" value="Unassembled WGS sequence"/>
</dbReference>